<organism evidence="5 6">
    <name type="scientific">Amycolatopsis ultiminotia</name>
    <dbReference type="NCBI Taxonomy" id="543629"/>
    <lineage>
        <taxon>Bacteria</taxon>
        <taxon>Bacillati</taxon>
        <taxon>Actinomycetota</taxon>
        <taxon>Actinomycetes</taxon>
        <taxon>Pseudonocardiales</taxon>
        <taxon>Pseudonocardiaceae</taxon>
        <taxon>Amycolatopsis</taxon>
    </lineage>
</organism>
<dbReference type="Pfam" id="PF14011">
    <property type="entry name" value="ESX-1_EspG"/>
    <property type="match status" value="1"/>
</dbReference>
<reference evidence="6" key="1">
    <citation type="journal article" date="2019" name="Int. J. Syst. Evol. Microbiol.">
        <title>The Global Catalogue of Microorganisms (GCM) 10K type strain sequencing project: providing services to taxonomists for standard genome sequencing and annotation.</title>
        <authorList>
            <consortium name="The Broad Institute Genomics Platform"/>
            <consortium name="The Broad Institute Genome Sequencing Center for Infectious Disease"/>
            <person name="Wu L."/>
            <person name="Ma J."/>
        </authorList>
    </citation>
    <scope>NUCLEOTIDE SEQUENCE [LARGE SCALE GENOMIC DNA]</scope>
    <source>
        <strain evidence="6">JCM 16898</strain>
    </source>
</reference>
<dbReference type="EMBL" id="BAAAZN010000009">
    <property type="protein sequence ID" value="GAA3556989.1"/>
    <property type="molecule type" value="Genomic_DNA"/>
</dbReference>
<keyword evidence="4" id="KW-0143">Chaperone</keyword>
<name>A0ABP6WVE4_9PSEU</name>
<comment type="similarity">
    <text evidence="2">Belongs to the EspG family.</text>
</comment>
<evidence type="ECO:0000256" key="4">
    <source>
        <dbReference type="ARBA" id="ARBA00023186"/>
    </source>
</evidence>
<dbReference type="RefSeq" id="WP_344863012.1">
    <property type="nucleotide sequence ID" value="NZ_BAAAZN010000009.1"/>
</dbReference>
<keyword evidence="6" id="KW-1185">Reference proteome</keyword>
<comment type="subcellular location">
    <subcellularLocation>
        <location evidence="1">Cytoplasm</location>
    </subcellularLocation>
</comment>
<comment type="caution">
    <text evidence="5">The sequence shown here is derived from an EMBL/GenBank/DDBJ whole genome shotgun (WGS) entry which is preliminary data.</text>
</comment>
<gene>
    <name evidence="5" type="ORF">GCM10022222_45820</name>
</gene>
<dbReference type="Proteomes" id="UP001500689">
    <property type="component" value="Unassembled WGS sequence"/>
</dbReference>
<accession>A0ABP6WVE4</accession>
<proteinExistence type="inferred from homology"/>
<evidence type="ECO:0000256" key="1">
    <source>
        <dbReference type="ARBA" id="ARBA00004496"/>
    </source>
</evidence>
<evidence type="ECO:0000313" key="5">
    <source>
        <dbReference type="EMBL" id="GAA3556989.1"/>
    </source>
</evidence>
<sequence length="294" mass="31718">MFNAGVSSSAPVVFDVIDEVIGPLRAEMPQRPSVMEFYDPHFEVPPVLAAQEPSEPVDPIAPAEGDAEVAEPSLADEVRQSFGPMLGTTLAEEVEQYTRFVAGMAALGLAPEGEVTSEAVGLYRVLRGGFIRGVVTGVFPARREPWEVRFFGDADYTTVMTRSGRRARLRSGLLSALPGWVFDGLPDSPPGPGPAVRIETDHSGLVPSAAWGDLDVIRAAAARPRRGTVLVDLTVRDAVLAEYPHGAFGLIDNDEGRYQFRAAPRQGGGWTISWTPATRSTAEDWIVQAVRRHA</sequence>
<keyword evidence="3" id="KW-0963">Cytoplasm</keyword>
<evidence type="ECO:0000313" key="6">
    <source>
        <dbReference type="Proteomes" id="UP001500689"/>
    </source>
</evidence>
<evidence type="ECO:0000256" key="3">
    <source>
        <dbReference type="ARBA" id="ARBA00022490"/>
    </source>
</evidence>
<dbReference type="InterPro" id="IPR025734">
    <property type="entry name" value="EspG"/>
</dbReference>
<protein>
    <submittedName>
        <fullName evidence="5">ESX secretion-associated protein EspG</fullName>
    </submittedName>
</protein>
<evidence type="ECO:0000256" key="2">
    <source>
        <dbReference type="ARBA" id="ARBA00006411"/>
    </source>
</evidence>